<sequence>MESLFSHPAPDSEPQPDRSFDLEPVACTVVVRAPVAHAFMGFTDHTHLWWPMADHSVYGEGSHVEFEENLILETAEDGRTSVWGTIDDWQPPMSFHASWYPGSTAMWSTEVRVAFRGVDDGTEVRLVHDGWEGAENPGQTRADYAAGWPGVLERYVRFMGGGSE</sequence>
<proteinExistence type="inferred from homology"/>
<dbReference type="Gene3D" id="3.30.530.20">
    <property type="match status" value="1"/>
</dbReference>
<dbReference type="EMBL" id="SMRU01000051">
    <property type="protein sequence ID" value="TDF87527.1"/>
    <property type="molecule type" value="Genomic_DNA"/>
</dbReference>
<keyword evidence="5" id="KW-1185">Reference proteome</keyword>
<dbReference type="InterPro" id="IPR023393">
    <property type="entry name" value="START-like_dom_sf"/>
</dbReference>
<comment type="caution">
    <text evidence="4">The sequence shown here is derived from an EMBL/GenBank/DDBJ whole genome shotgun (WGS) entry which is preliminary data.</text>
</comment>
<feature type="region of interest" description="Disordered" evidence="2">
    <location>
        <begin position="1"/>
        <end position="20"/>
    </location>
</feature>
<gene>
    <name evidence="4" type="ORF">E1809_24675</name>
</gene>
<comment type="similarity">
    <text evidence="1">Belongs to the AHA1 family.</text>
</comment>
<protein>
    <recommendedName>
        <fullName evidence="3">Activator of Hsp90 ATPase homologue 1/2-like C-terminal domain-containing protein</fullName>
    </recommendedName>
</protein>
<evidence type="ECO:0000313" key="5">
    <source>
        <dbReference type="Proteomes" id="UP000295511"/>
    </source>
</evidence>
<dbReference type="OrthoDB" id="268331at2"/>
<dbReference type="Proteomes" id="UP000295511">
    <property type="component" value="Unassembled WGS sequence"/>
</dbReference>
<name>A0A4R5K7W8_9MICC</name>
<dbReference type="AlphaFoldDB" id="A0A4R5K7W8"/>
<dbReference type="SUPFAM" id="SSF55961">
    <property type="entry name" value="Bet v1-like"/>
    <property type="match status" value="1"/>
</dbReference>
<dbReference type="Pfam" id="PF08327">
    <property type="entry name" value="AHSA1"/>
    <property type="match status" value="1"/>
</dbReference>
<evidence type="ECO:0000256" key="2">
    <source>
        <dbReference type="SAM" id="MobiDB-lite"/>
    </source>
</evidence>
<feature type="domain" description="Activator of Hsp90 ATPase homologue 1/2-like C-terminal" evidence="3">
    <location>
        <begin position="33"/>
        <end position="153"/>
    </location>
</feature>
<reference evidence="4 5" key="1">
    <citation type="submission" date="2019-03" db="EMBL/GenBank/DDBJ databases">
        <title>Whole genome sequence of Arthrobacter sp JH1-1.</title>
        <authorList>
            <person name="Trinh H.N."/>
        </authorList>
    </citation>
    <scope>NUCLEOTIDE SEQUENCE [LARGE SCALE GENOMIC DNA]</scope>
    <source>
        <strain evidence="4 5">JH1-1</strain>
    </source>
</reference>
<dbReference type="InterPro" id="IPR013538">
    <property type="entry name" value="ASHA1/2-like_C"/>
</dbReference>
<evidence type="ECO:0000256" key="1">
    <source>
        <dbReference type="ARBA" id="ARBA00006817"/>
    </source>
</evidence>
<accession>A0A4R5K7W8</accession>
<organism evidence="4 5">
    <name type="scientific">Arthrobacter terricola</name>
    <dbReference type="NCBI Taxonomy" id="2547396"/>
    <lineage>
        <taxon>Bacteria</taxon>
        <taxon>Bacillati</taxon>
        <taxon>Actinomycetota</taxon>
        <taxon>Actinomycetes</taxon>
        <taxon>Micrococcales</taxon>
        <taxon>Micrococcaceae</taxon>
        <taxon>Arthrobacter</taxon>
    </lineage>
</organism>
<evidence type="ECO:0000313" key="4">
    <source>
        <dbReference type="EMBL" id="TDF87527.1"/>
    </source>
</evidence>
<evidence type="ECO:0000259" key="3">
    <source>
        <dbReference type="Pfam" id="PF08327"/>
    </source>
</evidence>
<dbReference type="RefSeq" id="WP_133206888.1">
    <property type="nucleotide sequence ID" value="NZ_SMRU01000051.1"/>
</dbReference>